<gene>
    <name evidence="7" type="ORF">B0A48_16922</name>
</gene>
<dbReference type="GO" id="GO:0016020">
    <property type="term" value="C:membrane"/>
    <property type="evidence" value="ECO:0007669"/>
    <property type="project" value="UniProtKB-SubCell"/>
</dbReference>
<comment type="subcellular location">
    <subcellularLocation>
        <location evidence="1">Membrane</location>
        <topology evidence="1">Multi-pass membrane protein</topology>
    </subcellularLocation>
</comment>
<evidence type="ECO:0000313" key="7">
    <source>
        <dbReference type="EMBL" id="OQN96948.1"/>
    </source>
</evidence>
<feature type="region of interest" description="Disordered" evidence="5">
    <location>
        <begin position="328"/>
        <end position="357"/>
    </location>
</feature>
<accession>A0A1V8SCN6</accession>
<feature type="transmembrane region" description="Helical" evidence="6">
    <location>
        <begin position="212"/>
        <end position="231"/>
    </location>
</feature>
<keyword evidence="8" id="KW-1185">Reference proteome</keyword>
<dbReference type="AlphaFoldDB" id="A0A1V8SCN6"/>
<name>A0A1V8SCN6_9PEZI</name>
<evidence type="ECO:0000256" key="4">
    <source>
        <dbReference type="ARBA" id="ARBA00023136"/>
    </source>
</evidence>
<evidence type="ECO:0000313" key="8">
    <source>
        <dbReference type="Proteomes" id="UP000192596"/>
    </source>
</evidence>
<dbReference type="Proteomes" id="UP000192596">
    <property type="component" value="Unassembled WGS sequence"/>
</dbReference>
<evidence type="ECO:0000256" key="1">
    <source>
        <dbReference type="ARBA" id="ARBA00004141"/>
    </source>
</evidence>
<keyword evidence="2 6" id="KW-0812">Transmembrane</keyword>
<sequence>MPKGGGSGDLAQDTTAAHPGSYVPGSVWYYAPNKVAPPIFAAAFLLSGLMHAWQTYHYKSWRMTFLLPWGALLMASGFVAREVGAFRIDNLGILIASVVLTVMSPPVYAGANYFILARLVYYIPWLSPWHPGRVVTTFLGLDALIEVLLGSGAPRVANTDASPGERLAGEILIKVGLTAQVILFLGLFVLLGTWHNRVKSSGLLTPKLKKAVWSLFASALLIFIRCIYRVVEYFEGYNGAVLKHEAYFYVFEASLMLIVSVGLNVFHPGKYLPRSNKVYLAKDGLTEVRGPGWRDQRKWYWQVADPFDFANKMSEHKFWDEPVSLPESVADAEDGSSGTAQAKAQGTATALDSSTLAGKPQKQASWFAKHTLLGKYLASGNGGK</sequence>
<evidence type="ECO:0000256" key="5">
    <source>
        <dbReference type="SAM" id="MobiDB-lite"/>
    </source>
</evidence>
<dbReference type="PANTHER" id="PTHR31465">
    <property type="entry name" value="PROTEIN RTA1-RELATED"/>
    <property type="match status" value="1"/>
</dbReference>
<protein>
    <recommendedName>
        <fullName evidence="9">Protein RTA1</fullName>
    </recommendedName>
</protein>
<evidence type="ECO:0000256" key="3">
    <source>
        <dbReference type="ARBA" id="ARBA00022989"/>
    </source>
</evidence>
<dbReference type="InterPro" id="IPR007568">
    <property type="entry name" value="RTA1"/>
</dbReference>
<organism evidence="7 8">
    <name type="scientific">Cryoendolithus antarcticus</name>
    <dbReference type="NCBI Taxonomy" id="1507870"/>
    <lineage>
        <taxon>Eukaryota</taxon>
        <taxon>Fungi</taxon>
        <taxon>Dikarya</taxon>
        <taxon>Ascomycota</taxon>
        <taxon>Pezizomycotina</taxon>
        <taxon>Dothideomycetes</taxon>
        <taxon>Dothideomycetidae</taxon>
        <taxon>Cladosporiales</taxon>
        <taxon>Cladosporiaceae</taxon>
        <taxon>Cryoendolithus</taxon>
    </lineage>
</organism>
<feature type="transmembrane region" description="Helical" evidence="6">
    <location>
        <begin position="246"/>
        <end position="266"/>
    </location>
</feature>
<feature type="transmembrane region" description="Helical" evidence="6">
    <location>
        <begin position="93"/>
        <end position="121"/>
    </location>
</feature>
<dbReference type="InParanoid" id="A0A1V8SCN6"/>
<keyword evidence="3 6" id="KW-1133">Transmembrane helix</keyword>
<keyword evidence="4 6" id="KW-0472">Membrane</keyword>
<reference evidence="8" key="1">
    <citation type="submission" date="2017-03" db="EMBL/GenBank/DDBJ databases">
        <title>Genomes of endolithic fungi from Antarctica.</title>
        <authorList>
            <person name="Coleine C."/>
            <person name="Masonjones S."/>
            <person name="Stajich J.E."/>
        </authorList>
    </citation>
    <scope>NUCLEOTIDE SEQUENCE [LARGE SCALE GENOMIC DNA]</scope>
    <source>
        <strain evidence="8">CCFEE 5527</strain>
    </source>
</reference>
<dbReference type="Pfam" id="PF04479">
    <property type="entry name" value="RTA1"/>
    <property type="match status" value="1"/>
</dbReference>
<evidence type="ECO:0008006" key="9">
    <source>
        <dbReference type="Google" id="ProtNLM"/>
    </source>
</evidence>
<feature type="transmembrane region" description="Helical" evidence="6">
    <location>
        <begin position="171"/>
        <end position="191"/>
    </location>
</feature>
<dbReference type="EMBL" id="NAJO01000059">
    <property type="protein sequence ID" value="OQN96948.1"/>
    <property type="molecule type" value="Genomic_DNA"/>
</dbReference>
<evidence type="ECO:0000256" key="6">
    <source>
        <dbReference type="SAM" id="Phobius"/>
    </source>
</evidence>
<dbReference type="STRING" id="1507870.A0A1V8SCN6"/>
<feature type="transmembrane region" description="Helical" evidence="6">
    <location>
        <begin position="65"/>
        <end position="81"/>
    </location>
</feature>
<evidence type="ECO:0000256" key="2">
    <source>
        <dbReference type="ARBA" id="ARBA00022692"/>
    </source>
</evidence>
<dbReference type="PANTHER" id="PTHR31465:SF13">
    <property type="entry name" value="RTA1 DOMAIN PROTEIN-RELATED"/>
    <property type="match status" value="1"/>
</dbReference>
<feature type="compositionally biased region" description="Low complexity" evidence="5">
    <location>
        <begin position="338"/>
        <end position="350"/>
    </location>
</feature>
<dbReference type="OrthoDB" id="3358017at2759"/>
<proteinExistence type="predicted"/>
<comment type="caution">
    <text evidence="7">The sequence shown here is derived from an EMBL/GenBank/DDBJ whole genome shotgun (WGS) entry which is preliminary data.</text>
</comment>